<organism evidence="2 3">
    <name type="scientific">Pseudobacter ginsenosidimutans</name>
    <dbReference type="NCBI Taxonomy" id="661488"/>
    <lineage>
        <taxon>Bacteria</taxon>
        <taxon>Pseudomonadati</taxon>
        <taxon>Bacteroidota</taxon>
        <taxon>Chitinophagia</taxon>
        <taxon>Chitinophagales</taxon>
        <taxon>Chitinophagaceae</taxon>
        <taxon>Pseudobacter</taxon>
    </lineage>
</organism>
<evidence type="ECO:0000256" key="1">
    <source>
        <dbReference type="SAM" id="MobiDB-lite"/>
    </source>
</evidence>
<protein>
    <submittedName>
        <fullName evidence="2">Uncharacterized protein</fullName>
    </submittedName>
</protein>
<proteinExistence type="predicted"/>
<dbReference type="EMBL" id="SGXA01000001">
    <property type="protein sequence ID" value="RZS75985.1"/>
    <property type="molecule type" value="Genomic_DNA"/>
</dbReference>
<feature type="region of interest" description="Disordered" evidence="1">
    <location>
        <begin position="24"/>
        <end position="43"/>
    </location>
</feature>
<sequence>MNSMYSKCTGKKFIHKKSNQGLPAVSITANSPTNHFPVKKLFR</sequence>
<dbReference type="AlphaFoldDB" id="A0A4Q7N4P8"/>
<reference evidence="2 3" key="1">
    <citation type="submission" date="2019-02" db="EMBL/GenBank/DDBJ databases">
        <title>Genomic Encyclopedia of Type Strains, Phase IV (KMG-IV): sequencing the most valuable type-strain genomes for metagenomic binning, comparative biology and taxonomic classification.</title>
        <authorList>
            <person name="Goeker M."/>
        </authorList>
    </citation>
    <scope>NUCLEOTIDE SEQUENCE [LARGE SCALE GENOMIC DNA]</scope>
    <source>
        <strain evidence="2 3">DSM 18116</strain>
    </source>
</reference>
<keyword evidence="3" id="KW-1185">Reference proteome</keyword>
<accession>A0A4Q7N4P8</accession>
<evidence type="ECO:0000313" key="3">
    <source>
        <dbReference type="Proteomes" id="UP000293874"/>
    </source>
</evidence>
<comment type="caution">
    <text evidence="2">The sequence shown here is derived from an EMBL/GenBank/DDBJ whole genome shotgun (WGS) entry which is preliminary data.</text>
</comment>
<dbReference type="Proteomes" id="UP000293874">
    <property type="component" value="Unassembled WGS sequence"/>
</dbReference>
<gene>
    <name evidence="2" type="ORF">EV199_1861</name>
</gene>
<evidence type="ECO:0000313" key="2">
    <source>
        <dbReference type="EMBL" id="RZS75985.1"/>
    </source>
</evidence>
<name>A0A4Q7N4P8_9BACT</name>